<protein>
    <submittedName>
        <fullName evidence="1">Uncharacterized protein</fullName>
    </submittedName>
</protein>
<dbReference type="EMBL" id="VSRR010130949">
    <property type="protein sequence ID" value="MPD02325.1"/>
    <property type="molecule type" value="Genomic_DNA"/>
</dbReference>
<dbReference type="AlphaFoldDB" id="A0A5B7KCL0"/>
<gene>
    <name evidence="1" type="ORF">E2C01_097902</name>
</gene>
<keyword evidence="2" id="KW-1185">Reference proteome</keyword>
<proteinExistence type="predicted"/>
<dbReference type="Proteomes" id="UP000324222">
    <property type="component" value="Unassembled WGS sequence"/>
</dbReference>
<sequence>MVDVHVAKTVTPGLPSGCLALRGLPYLCVAVAKTPILGAPGWMRPLALPGLLYLCAAIAEMGTLGLLSGLLGGVPGVPYLCAAVLLFC</sequence>
<evidence type="ECO:0000313" key="1">
    <source>
        <dbReference type="EMBL" id="MPD02325.1"/>
    </source>
</evidence>
<evidence type="ECO:0000313" key="2">
    <source>
        <dbReference type="Proteomes" id="UP000324222"/>
    </source>
</evidence>
<accession>A0A5B7KCL0</accession>
<reference evidence="1 2" key="1">
    <citation type="submission" date="2019-05" db="EMBL/GenBank/DDBJ databases">
        <title>Another draft genome of Portunus trituberculatus and its Hox gene families provides insights of decapod evolution.</title>
        <authorList>
            <person name="Jeong J.-H."/>
            <person name="Song I."/>
            <person name="Kim S."/>
            <person name="Choi T."/>
            <person name="Kim D."/>
            <person name="Ryu S."/>
            <person name="Kim W."/>
        </authorList>
    </citation>
    <scope>NUCLEOTIDE SEQUENCE [LARGE SCALE GENOMIC DNA]</scope>
    <source>
        <tissue evidence="1">Muscle</tissue>
    </source>
</reference>
<comment type="caution">
    <text evidence="1">The sequence shown here is derived from an EMBL/GenBank/DDBJ whole genome shotgun (WGS) entry which is preliminary data.</text>
</comment>
<organism evidence="1 2">
    <name type="scientific">Portunus trituberculatus</name>
    <name type="common">Swimming crab</name>
    <name type="synonym">Neptunus trituberculatus</name>
    <dbReference type="NCBI Taxonomy" id="210409"/>
    <lineage>
        <taxon>Eukaryota</taxon>
        <taxon>Metazoa</taxon>
        <taxon>Ecdysozoa</taxon>
        <taxon>Arthropoda</taxon>
        <taxon>Crustacea</taxon>
        <taxon>Multicrustacea</taxon>
        <taxon>Malacostraca</taxon>
        <taxon>Eumalacostraca</taxon>
        <taxon>Eucarida</taxon>
        <taxon>Decapoda</taxon>
        <taxon>Pleocyemata</taxon>
        <taxon>Brachyura</taxon>
        <taxon>Eubrachyura</taxon>
        <taxon>Portunoidea</taxon>
        <taxon>Portunidae</taxon>
        <taxon>Portuninae</taxon>
        <taxon>Portunus</taxon>
    </lineage>
</organism>
<name>A0A5B7KCL0_PORTR</name>